<proteinExistence type="predicted"/>
<sequence length="81" mass="8826">MNRIESLVICCDTSSLSRVDLPFPRGQILCASDLSTGFDISRTLPLRDSHSLRDSAGEGKSLEITVEHKLTEDGGDMRATC</sequence>
<reference evidence="1 2" key="1">
    <citation type="submission" date="2024-09" db="EMBL/GenBank/DDBJ databases">
        <title>Chromosome-scale assembly of Riccia fluitans.</title>
        <authorList>
            <person name="Paukszto L."/>
            <person name="Sawicki J."/>
            <person name="Karawczyk K."/>
            <person name="Piernik-Szablinska J."/>
            <person name="Szczecinska M."/>
            <person name="Mazdziarz M."/>
        </authorList>
    </citation>
    <scope>NUCLEOTIDE SEQUENCE [LARGE SCALE GENOMIC DNA]</scope>
    <source>
        <strain evidence="1">Rf_01</strain>
        <tissue evidence="1">Aerial parts of the thallus</tissue>
    </source>
</reference>
<comment type="caution">
    <text evidence="1">The sequence shown here is derived from an EMBL/GenBank/DDBJ whole genome shotgun (WGS) entry which is preliminary data.</text>
</comment>
<protein>
    <submittedName>
        <fullName evidence="1">Uncharacterized protein</fullName>
    </submittedName>
</protein>
<evidence type="ECO:0000313" key="2">
    <source>
        <dbReference type="Proteomes" id="UP001605036"/>
    </source>
</evidence>
<evidence type="ECO:0000313" key="1">
    <source>
        <dbReference type="EMBL" id="KAL2631811.1"/>
    </source>
</evidence>
<dbReference type="EMBL" id="JBHFFA010000004">
    <property type="protein sequence ID" value="KAL2631811.1"/>
    <property type="molecule type" value="Genomic_DNA"/>
</dbReference>
<accession>A0ABD1YM14</accession>
<dbReference type="AlphaFoldDB" id="A0ABD1YM14"/>
<name>A0ABD1YM14_9MARC</name>
<dbReference type="Proteomes" id="UP001605036">
    <property type="component" value="Unassembled WGS sequence"/>
</dbReference>
<keyword evidence="2" id="KW-1185">Reference proteome</keyword>
<organism evidence="1 2">
    <name type="scientific">Riccia fluitans</name>
    <dbReference type="NCBI Taxonomy" id="41844"/>
    <lineage>
        <taxon>Eukaryota</taxon>
        <taxon>Viridiplantae</taxon>
        <taxon>Streptophyta</taxon>
        <taxon>Embryophyta</taxon>
        <taxon>Marchantiophyta</taxon>
        <taxon>Marchantiopsida</taxon>
        <taxon>Marchantiidae</taxon>
        <taxon>Marchantiales</taxon>
        <taxon>Ricciaceae</taxon>
        <taxon>Riccia</taxon>
    </lineage>
</organism>
<gene>
    <name evidence="1" type="ORF">R1flu_016497</name>
</gene>